<evidence type="ECO:0000256" key="2">
    <source>
        <dbReference type="SAM" id="SignalP"/>
    </source>
</evidence>
<dbReference type="RefSeq" id="WP_380014086.1">
    <property type="nucleotide sequence ID" value="NZ_JADIKI010000023.1"/>
</dbReference>
<dbReference type="SUPFAM" id="SSF51445">
    <property type="entry name" value="(Trans)glycosidases"/>
    <property type="match status" value="1"/>
</dbReference>
<evidence type="ECO:0000256" key="1">
    <source>
        <dbReference type="SAM" id="MobiDB-lite"/>
    </source>
</evidence>
<evidence type="ECO:0000313" key="4">
    <source>
        <dbReference type="Proteomes" id="UP001620409"/>
    </source>
</evidence>
<name>A0ABW8ILG6_9GAMM</name>
<evidence type="ECO:0000313" key="3">
    <source>
        <dbReference type="EMBL" id="MFK2856066.1"/>
    </source>
</evidence>
<organism evidence="3 4">
    <name type="scientific">Dyella humi</name>
    <dbReference type="NCBI Taxonomy" id="1770547"/>
    <lineage>
        <taxon>Bacteria</taxon>
        <taxon>Pseudomonadati</taxon>
        <taxon>Pseudomonadota</taxon>
        <taxon>Gammaproteobacteria</taxon>
        <taxon>Lysobacterales</taxon>
        <taxon>Rhodanobacteraceae</taxon>
        <taxon>Dyella</taxon>
    </lineage>
</organism>
<protein>
    <submittedName>
        <fullName evidence="3">Uncharacterized protein</fullName>
    </submittedName>
</protein>
<keyword evidence="4" id="KW-1185">Reference proteome</keyword>
<accession>A0ABW8ILG6</accession>
<feature type="chain" id="PRO_5047228500" evidence="2">
    <location>
        <begin position="22"/>
        <end position="680"/>
    </location>
</feature>
<gene>
    <name evidence="3" type="ORF">ISP18_15785</name>
</gene>
<feature type="signal peptide" evidence="2">
    <location>
        <begin position="1"/>
        <end position="21"/>
    </location>
</feature>
<comment type="caution">
    <text evidence="3">The sequence shown here is derived from an EMBL/GenBank/DDBJ whole genome shotgun (WGS) entry which is preliminary data.</text>
</comment>
<keyword evidence="2" id="KW-0732">Signal</keyword>
<proteinExistence type="predicted"/>
<dbReference type="Proteomes" id="UP001620409">
    <property type="component" value="Unassembled WGS sequence"/>
</dbReference>
<dbReference type="EMBL" id="JADIKI010000023">
    <property type="protein sequence ID" value="MFK2856066.1"/>
    <property type="molecule type" value="Genomic_DNA"/>
</dbReference>
<sequence length="680" mass="72849">MRKILLLILVVLPLAATPAEPTTTTPVVIAPPTQSTTTAPAPTLSSGQTVDYDNYGILLYGTDFDANTYVDIRSTTGSNILLSVSPPNITYLPGSVTGALSFRINDPTLQSLLATQGLRFYVVSPTAGNQFAGPVTITRGSPSSSSQPAVFHSIYFHEFLGSFWAQLADDAGSPSPRQQMVWSINNEMQTMRASGIDTITVALPDNDGWQSQHGGGFSYDPINYPSPQYAAAQEILLRIAAANDLKVIFVIATSPYRESTDGRASWNGLADQYDVTPATDGALNFIHSLIDPAAIYGNVMTTELSTIGLTDGPIGSYYKDPRVLGFILAPEFNPIVKTSPGGVETHQVFFNKYWNWFYNLVHWNGSTTAFAGLYLIGSPVSPGTSAEIPIIKNFKSWFAPGSGYTMPDLIGIEGYGGAGYPLQNAAADMNVLLDAVIHADTKNYPGDYAIPSQKIFIGEANTDELSNPYTNQYYDYMQQLLSRRVLAGTQWFASDSLTDGTPPTLGDSGYDLFQVSFTASGTKVFNQTLPTGISWHEGSSTSYADPTSFLATTDNFAAEWGTIAYTGPTAKGHWYGEGISNFTNSKNIVAYAYPNPMMGNASKLAVTTIYWDATAIPSVTNVEIHMDSPSGTLFSGGAAAGSAVTGTWVANGTTFYIQDVTGGKPLTSVNTLAVIYSNVQ</sequence>
<feature type="region of interest" description="Disordered" evidence="1">
    <location>
        <begin position="22"/>
        <end position="45"/>
    </location>
</feature>
<dbReference type="InterPro" id="IPR017853">
    <property type="entry name" value="GH"/>
</dbReference>
<reference evidence="3 4" key="1">
    <citation type="submission" date="2020-10" db="EMBL/GenBank/DDBJ databases">
        <title>Phylogeny of dyella-like bacteria.</title>
        <authorList>
            <person name="Fu J."/>
        </authorList>
    </citation>
    <scope>NUCLEOTIDE SEQUENCE [LARGE SCALE GENOMIC DNA]</scope>
    <source>
        <strain evidence="3 4">DHG40</strain>
    </source>
</reference>